<protein>
    <submittedName>
        <fullName evidence="4">Peroxidase family protein</fullName>
    </submittedName>
</protein>
<keyword evidence="5" id="KW-1185">Reference proteome</keyword>
<dbReference type="RefSeq" id="WP_380116823.1">
    <property type="nucleotide sequence ID" value="NZ_JBHSIU010000019.1"/>
</dbReference>
<keyword evidence="2" id="KW-0964">Secreted</keyword>
<dbReference type="Proteomes" id="UP001595912">
    <property type="component" value="Unassembled WGS sequence"/>
</dbReference>
<reference evidence="5" key="1">
    <citation type="journal article" date="2019" name="Int. J. Syst. Evol. Microbiol.">
        <title>The Global Catalogue of Microorganisms (GCM) 10K type strain sequencing project: providing services to taxonomists for standard genome sequencing and annotation.</title>
        <authorList>
            <consortium name="The Broad Institute Genomics Platform"/>
            <consortium name="The Broad Institute Genome Sequencing Center for Infectious Disease"/>
            <person name="Wu L."/>
            <person name="Ma J."/>
        </authorList>
    </citation>
    <scope>NUCLEOTIDE SEQUENCE [LARGE SCALE GENOMIC DNA]</scope>
    <source>
        <strain evidence="5">CGMCC 4.7152</strain>
    </source>
</reference>
<evidence type="ECO:0000313" key="4">
    <source>
        <dbReference type="EMBL" id="MFC4999842.1"/>
    </source>
</evidence>
<evidence type="ECO:0000256" key="1">
    <source>
        <dbReference type="ARBA" id="ARBA00004613"/>
    </source>
</evidence>
<keyword evidence="4" id="KW-0560">Oxidoreductase</keyword>
<dbReference type="SUPFAM" id="SSF48113">
    <property type="entry name" value="Heme-dependent peroxidases"/>
    <property type="match status" value="1"/>
</dbReference>
<dbReference type="PANTHER" id="PTHR11475">
    <property type="entry name" value="OXIDASE/PEROXIDASE"/>
    <property type="match status" value="1"/>
</dbReference>
<name>A0ABV9VUV6_9ACTN</name>
<dbReference type="EMBL" id="JBHSIU010000019">
    <property type="protein sequence ID" value="MFC4999842.1"/>
    <property type="molecule type" value="Genomic_DNA"/>
</dbReference>
<comment type="subcellular location">
    <subcellularLocation>
        <location evidence="1">Secreted</location>
    </subcellularLocation>
</comment>
<dbReference type="PANTHER" id="PTHR11475:SF4">
    <property type="entry name" value="CHORION PEROXIDASE"/>
    <property type="match status" value="1"/>
</dbReference>
<dbReference type="Gene3D" id="1.10.640.10">
    <property type="entry name" value="Haem peroxidase domain superfamily, animal type"/>
    <property type="match status" value="1"/>
</dbReference>
<dbReference type="InterPro" id="IPR010255">
    <property type="entry name" value="Haem_peroxidase_sf"/>
</dbReference>
<accession>A0ABV9VUV6</accession>
<keyword evidence="4" id="KW-0575">Peroxidase</keyword>
<comment type="caution">
    <text evidence="4">The sequence shown here is derived from an EMBL/GenBank/DDBJ whole genome shotgun (WGS) entry which is preliminary data.</text>
</comment>
<dbReference type="Pfam" id="PF03098">
    <property type="entry name" value="An_peroxidase"/>
    <property type="match status" value="1"/>
</dbReference>
<evidence type="ECO:0000256" key="3">
    <source>
        <dbReference type="ARBA" id="ARBA00023180"/>
    </source>
</evidence>
<dbReference type="PROSITE" id="PS50292">
    <property type="entry name" value="PEROXIDASE_3"/>
    <property type="match status" value="1"/>
</dbReference>
<evidence type="ECO:0000313" key="5">
    <source>
        <dbReference type="Proteomes" id="UP001595912"/>
    </source>
</evidence>
<evidence type="ECO:0000256" key="2">
    <source>
        <dbReference type="ARBA" id="ARBA00022525"/>
    </source>
</evidence>
<proteinExistence type="predicted"/>
<dbReference type="InterPro" id="IPR019791">
    <property type="entry name" value="Haem_peroxidase_animal"/>
</dbReference>
<dbReference type="InterPro" id="IPR037120">
    <property type="entry name" value="Haem_peroxidase_sf_animal"/>
</dbReference>
<gene>
    <name evidence="4" type="ORF">ACFPIJ_18610</name>
</gene>
<organism evidence="4 5">
    <name type="scientific">Dactylosporangium cerinum</name>
    <dbReference type="NCBI Taxonomy" id="1434730"/>
    <lineage>
        <taxon>Bacteria</taxon>
        <taxon>Bacillati</taxon>
        <taxon>Actinomycetota</taxon>
        <taxon>Actinomycetes</taxon>
        <taxon>Micromonosporales</taxon>
        <taxon>Micromonosporaceae</taxon>
        <taxon>Dactylosporangium</taxon>
    </lineage>
</organism>
<keyword evidence="3" id="KW-0325">Glycoprotein</keyword>
<dbReference type="GO" id="GO:0004601">
    <property type="term" value="F:peroxidase activity"/>
    <property type="evidence" value="ECO:0007669"/>
    <property type="project" value="UniProtKB-KW"/>
</dbReference>
<sequence>MPGYNQLRRAYGLPARRTFRAVTGEASESWPSDPDLTAGKEIDDPSALDFVALFDAGGKRVDPSSEAAEASVTRGVRRTPLAARLKAVYGSVDRVDAFVGMVAEPHVRGTEFGELQLAIWSRQFEALRDGDRFFYRNDPGLEMIRRVYGVDFRRDLGDVIALNTDIPRSELAPDVFRVRPDFMV</sequence>